<keyword evidence="2" id="KW-1185">Reference proteome</keyword>
<organism evidence="1 2">
    <name type="scientific">Denitratimonas tolerans</name>
    <dbReference type="NCBI Taxonomy" id="1338420"/>
    <lineage>
        <taxon>Bacteria</taxon>
        <taxon>Pseudomonadati</taxon>
        <taxon>Pseudomonadota</taxon>
        <taxon>Gammaproteobacteria</taxon>
        <taxon>Lysobacterales</taxon>
        <taxon>Lysobacteraceae</taxon>
        <taxon>Denitratimonas</taxon>
    </lineage>
</organism>
<evidence type="ECO:0000313" key="1">
    <source>
        <dbReference type="EMBL" id="MEJ1249435.1"/>
    </source>
</evidence>
<comment type="caution">
    <text evidence="1">The sequence shown here is derived from an EMBL/GenBank/DDBJ whole genome shotgun (WGS) entry which is preliminary data.</text>
</comment>
<dbReference type="EMBL" id="JBBDHC010000008">
    <property type="protein sequence ID" value="MEJ1249435.1"/>
    <property type="molecule type" value="Genomic_DNA"/>
</dbReference>
<name>A0AAW9R274_9GAMM</name>
<dbReference type="RefSeq" id="WP_337335152.1">
    <property type="nucleotide sequence ID" value="NZ_JBBDHC010000008.1"/>
</dbReference>
<gene>
    <name evidence="1" type="ORF">WB794_07085</name>
</gene>
<reference evidence="1 2" key="1">
    <citation type="journal article" date="2016" name="Antonie Van Leeuwenhoek">
        <title>Denitratimonas tolerans gen. nov., sp. nov., a denitrifying bacterium isolated from a bioreactor for tannery wastewater treatment.</title>
        <authorList>
            <person name="Han S.I."/>
            <person name="Kim J.O."/>
            <person name="Lee Y.R."/>
            <person name="Ekpeghere K.I."/>
            <person name="Koh S.C."/>
            <person name="Whang K.S."/>
        </authorList>
    </citation>
    <scope>NUCLEOTIDE SEQUENCE [LARGE SCALE GENOMIC DNA]</scope>
    <source>
        <strain evidence="1 2">KACC 17565</strain>
    </source>
</reference>
<dbReference type="AlphaFoldDB" id="A0AAW9R274"/>
<protein>
    <recommendedName>
        <fullName evidence="3">Dicarboxylate transport domain-containing protein</fullName>
    </recommendedName>
</protein>
<dbReference type="Proteomes" id="UP001364472">
    <property type="component" value="Unassembled WGS sequence"/>
</dbReference>
<sequence length="677" mass="71674">MERRQPTRKIAVILALLWLAQAAIPCLANVAVLEIDRLGTPVARAEGVEITLDWPDGAARGQLNLRATLVDAGELGYRWRALDGRCALDRDADGAWRCIGRVKARGASGLDLSLRLHEGALRLELGSGRSRLAASTSDREGVFGLELVKVPAVWLQPVLATLWRDARLTAGSIDAQWQLQSSEDAATLGGPLALTGVGMDTADGRIAAEGIRAKGKAQLRLEDAATRIETSLDLSGGEFLVGALYVALPDHAIGFSTRLSGRDDGRWQVESLRWRDPDALDLEANAMLDFSTASYLRAAELRFALPDLSLAQPRYFDSLAASLGLAGLAMSGSAQGRLALREGDWHALDLDAQGVNLEDGQARFGATGVDGSLRLRHGSDAAEGTLSWATAHLHTLALGAARLPLRSVDGGVALTAPVSMSLLGGTLRLAKLSYAPRGEDERLELSLALADADLGTLSAAFGWPAFSGKVSGELPEVRYENQRLEFAGGLSAGLFDGQVRVSQLSMERPFGVAPMLAASIDFSGLDLAPLTGVFGFGEITGRLDGRIHGLRLVDWEPVAFDAAFHTVPRRGERQRISQRAVRELTEVGGGGLAAGLQNQVLKAFSSFGYSRIGLSCVLANNVCAMGGAGPADGGGYVIVDGSGLPRVNVIGHQKQVDWPVLVGRLKAATEGRMPVID</sequence>
<evidence type="ECO:0000313" key="2">
    <source>
        <dbReference type="Proteomes" id="UP001364472"/>
    </source>
</evidence>
<accession>A0AAW9R274</accession>
<proteinExistence type="predicted"/>
<evidence type="ECO:0008006" key="3">
    <source>
        <dbReference type="Google" id="ProtNLM"/>
    </source>
</evidence>